<dbReference type="EMBL" id="JAUSQW010000001">
    <property type="protein sequence ID" value="MDP9800592.1"/>
    <property type="molecule type" value="Genomic_DNA"/>
</dbReference>
<dbReference type="InterPro" id="IPR027417">
    <property type="entry name" value="P-loop_NTPase"/>
</dbReference>
<organism evidence="1 2">
    <name type="scientific">Arcanobacterium wilhelmae</name>
    <dbReference type="NCBI Taxonomy" id="1803177"/>
    <lineage>
        <taxon>Bacteria</taxon>
        <taxon>Bacillati</taxon>
        <taxon>Actinomycetota</taxon>
        <taxon>Actinomycetes</taxon>
        <taxon>Actinomycetales</taxon>
        <taxon>Actinomycetaceae</taxon>
        <taxon>Arcanobacterium</taxon>
    </lineage>
</organism>
<reference evidence="1 2" key="1">
    <citation type="submission" date="2023-07" db="EMBL/GenBank/DDBJ databases">
        <title>Sequencing the genomes of 1000 actinobacteria strains.</title>
        <authorList>
            <person name="Klenk H.-P."/>
        </authorList>
    </citation>
    <scope>NUCLEOTIDE SEQUENCE [LARGE SCALE GENOMIC DNA]</scope>
    <source>
        <strain evidence="1 2">DSM 102162</strain>
    </source>
</reference>
<protein>
    <submittedName>
        <fullName evidence="1">Uridine kinase</fullName>
        <ecNumber evidence="1">2.7.1.48</ecNumber>
    </submittedName>
</protein>
<name>A0ABT9NA49_9ACTO</name>
<dbReference type="RefSeq" id="WP_278057956.1">
    <property type="nucleotide sequence ID" value="NZ_CP121247.1"/>
</dbReference>
<dbReference type="GO" id="GO:0004849">
    <property type="term" value="F:uridine kinase activity"/>
    <property type="evidence" value="ECO:0007669"/>
    <property type="project" value="UniProtKB-EC"/>
</dbReference>
<evidence type="ECO:0000313" key="1">
    <source>
        <dbReference type="EMBL" id="MDP9800592.1"/>
    </source>
</evidence>
<comment type="caution">
    <text evidence="1">The sequence shown here is derived from an EMBL/GenBank/DDBJ whole genome shotgun (WGS) entry which is preliminary data.</text>
</comment>
<accession>A0ABT9NA49</accession>
<dbReference type="Gene3D" id="3.40.50.300">
    <property type="entry name" value="P-loop containing nucleotide triphosphate hydrolases"/>
    <property type="match status" value="1"/>
</dbReference>
<gene>
    <name evidence="1" type="ORF">J2S49_000668</name>
</gene>
<evidence type="ECO:0000313" key="2">
    <source>
        <dbReference type="Proteomes" id="UP001235966"/>
    </source>
</evidence>
<dbReference type="SUPFAM" id="SSF52540">
    <property type="entry name" value="P-loop containing nucleoside triphosphate hydrolases"/>
    <property type="match status" value="1"/>
</dbReference>
<dbReference type="EC" id="2.7.1.48" evidence="1"/>
<proteinExistence type="predicted"/>
<keyword evidence="1" id="KW-0418">Kinase</keyword>
<sequence length="223" mass="25317">MSTPLSNDGLFELPEGTRHNPRAHVILVTGPSGSGKTRFTDRSGLPSIHLDDFYFDGDMPGLPRRHGMVDWDSIRTWDREGAVQALVDLCTVGETTVPIYDIPTSKRLSERRLELEGRRVVLAEGLFAADIIDDLRKEGILADALCISRPRVQTFWFRLMRDLDEARKPFPNLIRRGVAHFFHEPTMYRELTAKGARKVSYTEAQEVLTQLLASQRWDRPATA</sequence>
<keyword evidence="2" id="KW-1185">Reference proteome</keyword>
<dbReference type="Proteomes" id="UP001235966">
    <property type="component" value="Unassembled WGS sequence"/>
</dbReference>
<keyword evidence="1" id="KW-0808">Transferase</keyword>